<accession>A0ABT2HC61</accession>
<name>A0ABT2HC61_9MICO</name>
<evidence type="ECO:0000313" key="2">
    <source>
        <dbReference type="Proteomes" id="UP001165586"/>
    </source>
</evidence>
<reference evidence="1" key="1">
    <citation type="submission" date="2022-08" db="EMBL/GenBank/DDBJ databases">
        <authorList>
            <person name="Deng Y."/>
            <person name="Han X.-F."/>
            <person name="Zhang Y.-Q."/>
        </authorList>
    </citation>
    <scope>NUCLEOTIDE SEQUENCE</scope>
    <source>
        <strain evidence="1">CPCC 203386</strain>
    </source>
</reference>
<dbReference type="RefSeq" id="WP_259543976.1">
    <property type="nucleotide sequence ID" value="NZ_JANLCJ010000810.1"/>
</dbReference>
<dbReference type="EMBL" id="JANLCJ010000810">
    <property type="protein sequence ID" value="MCS5737548.1"/>
    <property type="molecule type" value="Genomic_DNA"/>
</dbReference>
<gene>
    <name evidence="1" type="ORF">N1032_27840</name>
</gene>
<comment type="caution">
    <text evidence="1">The sequence shown here is derived from an EMBL/GenBank/DDBJ whole genome shotgun (WGS) entry which is preliminary data.</text>
</comment>
<feature type="non-terminal residue" evidence="1">
    <location>
        <position position="157"/>
    </location>
</feature>
<evidence type="ECO:0000313" key="1">
    <source>
        <dbReference type="EMBL" id="MCS5737548.1"/>
    </source>
</evidence>
<keyword evidence="2" id="KW-1185">Reference proteome</keyword>
<sequence length="157" mass="17605">MQVTILGGMMLRNIFNYTSTFQSFLYCLKEGVAPHIAFTIAQAFFRSVGFSGSYFYRSADGDESVFGGCSRLCDLAAFIRGELGDTWQGNWGDTVDGYGRYGCYDNDEDSAPISSRTGYRKDLRDATLVTDKNVWENSPNWTELLDGFRSNYGYTDA</sequence>
<dbReference type="Proteomes" id="UP001165586">
    <property type="component" value="Unassembled WGS sequence"/>
</dbReference>
<proteinExistence type="predicted"/>
<organism evidence="1 2">
    <name type="scientific">Herbiconiux daphne</name>
    <dbReference type="NCBI Taxonomy" id="2970914"/>
    <lineage>
        <taxon>Bacteria</taxon>
        <taxon>Bacillati</taxon>
        <taxon>Actinomycetota</taxon>
        <taxon>Actinomycetes</taxon>
        <taxon>Micrococcales</taxon>
        <taxon>Microbacteriaceae</taxon>
        <taxon>Herbiconiux</taxon>
    </lineage>
</organism>
<protein>
    <submittedName>
        <fullName evidence="1">Uncharacterized protein</fullName>
    </submittedName>
</protein>